<dbReference type="InterPro" id="IPR049457">
    <property type="entry name" value="Emfourin"/>
</dbReference>
<sequence length="103" mass="11452">MTEPVRAELRRSGGYAGRSLHVVMDSPTLPEPDARRLTQLVRGLDLTRLGAKIVAPCDADLVRYDLALQCGGRHWRGTVAEPTVPPELRPLLRFLTQAALIRR</sequence>
<comment type="caution">
    <text evidence="1">The sequence shown here is derived from an EMBL/GenBank/DDBJ whole genome shotgun (WGS) entry which is preliminary data.</text>
</comment>
<dbReference type="RefSeq" id="WP_146617002.1">
    <property type="nucleotide sequence ID" value="NZ_JACHWI010000012.1"/>
</dbReference>
<dbReference type="AlphaFoldDB" id="A0A327Z0T7"/>
<keyword evidence="2" id="KW-1185">Reference proteome</keyword>
<evidence type="ECO:0000313" key="1">
    <source>
        <dbReference type="EMBL" id="RAK27910.1"/>
    </source>
</evidence>
<name>A0A327Z0T7_9ACTN</name>
<dbReference type="OrthoDB" id="3297057at2"/>
<dbReference type="EMBL" id="QLMJ01000021">
    <property type="protein sequence ID" value="RAK27910.1"/>
    <property type="molecule type" value="Genomic_DNA"/>
</dbReference>
<dbReference type="Pfam" id="PF20242">
    <property type="entry name" value="Emfourin"/>
    <property type="match status" value="1"/>
</dbReference>
<protein>
    <submittedName>
        <fullName evidence="1">Uncharacterized protein</fullName>
    </submittedName>
</protein>
<accession>A0A327Z0T7</accession>
<evidence type="ECO:0000313" key="2">
    <source>
        <dbReference type="Proteomes" id="UP000249341"/>
    </source>
</evidence>
<dbReference type="Proteomes" id="UP000249341">
    <property type="component" value="Unassembled WGS sequence"/>
</dbReference>
<proteinExistence type="predicted"/>
<gene>
    <name evidence="1" type="ORF">B0I29_1216</name>
</gene>
<organism evidence="1 2">
    <name type="scientific">Actinoplanes lutulentus</name>
    <dbReference type="NCBI Taxonomy" id="1287878"/>
    <lineage>
        <taxon>Bacteria</taxon>
        <taxon>Bacillati</taxon>
        <taxon>Actinomycetota</taxon>
        <taxon>Actinomycetes</taxon>
        <taxon>Micromonosporales</taxon>
        <taxon>Micromonosporaceae</taxon>
        <taxon>Actinoplanes</taxon>
    </lineage>
</organism>
<reference evidence="1 2" key="1">
    <citation type="submission" date="2018-06" db="EMBL/GenBank/DDBJ databases">
        <title>Genomic Encyclopedia of Type Strains, Phase III (KMG-III): the genomes of soil and plant-associated and newly described type strains.</title>
        <authorList>
            <person name="Whitman W."/>
        </authorList>
    </citation>
    <scope>NUCLEOTIDE SEQUENCE [LARGE SCALE GENOMIC DNA]</scope>
    <source>
        <strain evidence="1 2">CGMCC 4.7090</strain>
    </source>
</reference>